<dbReference type="SUPFAM" id="SSF103481">
    <property type="entry name" value="Multidrug resistance efflux transporter EmrE"/>
    <property type="match status" value="1"/>
</dbReference>
<dbReference type="InterPro" id="IPR030184">
    <property type="entry name" value="WAT1-related"/>
</dbReference>
<dbReference type="AlphaFoldDB" id="A0AAV5EMM4"/>
<keyword evidence="4 6" id="KW-1133">Transmembrane helix</keyword>
<name>A0AAV5EMM4_ELECO</name>
<evidence type="ECO:0000313" key="8">
    <source>
        <dbReference type="EMBL" id="GJN23757.1"/>
    </source>
</evidence>
<feature type="transmembrane region" description="Helical" evidence="6">
    <location>
        <begin position="35"/>
        <end position="54"/>
    </location>
</feature>
<evidence type="ECO:0000256" key="2">
    <source>
        <dbReference type="ARBA" id="ARBA00007635"/>
    </source>
</evidence>
<reference evidence="8" key="2">
    <citation type="submission" date="2021-12" db="EMBL/GenBank/DDBJ databases">
        <title>Resequencing data analysis of finger millet.</title>
        <authorList>
            <person name="Hatakeyama M."/>
            <person name="Aluri S."/>
            <person name="Balachadran M.T."/>
            <person name="Sivarajan S.R."/>
            <person name="Poveda L."/>
            <person name="Shimizu-Inatsugi R."/>
            <person name="Schlapbach R."/>
            <person name="Sreeman S.M."/>
            <person name="Shimizu K.K."/>
        </authorList>
    </citation>
    <scope>NUCLEOTIDE SEQUENCE</scope>
</reference>
<dbReference type="EMBL" id="BQKI01000076">
    <property type="protein sequence ID" value="GJN23757.1"/>
    <property type="molecule type" value="Genomic_DNA"/>
</dbReference>
<evidence type="ECO:0000256" key="6">
    <source>
        <dbReference type="RuleBase" id="RU363077"/>
    </source>
</evidence>
<dbReference type="PANTHER" id="PTHR31218">
    <property type="entry name" value="WAT1-RELATED PROTEIN"/>
    <property type="match status" value="1"/>
</dbReference>
<organism evidence="8 9">
    <name type="scientific">Eleusine coracana subsp. coracana</name>
    <dbReference type="NCBI Taxonomy" id="191504"/>
    <lineage>
        <taxon>Eukaryota</taxon>
        <taxon>Viridiplantae</taxon>
        <taxon>Streptophyta</taxon>
        <taxon>Embryophyta</taxon>
        <taxon>Tracheophyta</taxon>
        <taxon>Spermatophyta</taxon>
        <taxon>Magnoliopsida</taxon>
        <taxon>Liliopsida</taxon>
        <taxon>Poales</taxon>
        <taxon>Poaceae</taxon>
        <taxon>PACMAD clade</taxon>
        <taxon>Chloridoideae</taxon>
        <taxon>Cynodonteae</taxon>
        <taxon>Eleusininae</taxon>
        <taxon>Eleusine</taxon>
    </lineage>
</organism>
<feature type="domain" description="EamA" evidence="7">
    <location>
        <begin position="3"/>
        <end position="109"/>
    </location>
</feature>
<comment type="caution">
    <text evidence="6">Lacks conserved residue(s) required for the propagation of feature annotation.</text>
</comment>
<sequence length="174" mass="19161">MLVTVMQCGFSTVQTFIIALIAERDFSKWKPQSNVSLLAVLYAGFAVTGVSYYLQTWCVEMKGPVFLSLWTPLCFVLTMFCSSFFLGEIVHLGSIIGGILLVGALYCVLLGKIKESTTDDGAGGEQKTYAADCSDKQEPRIDAKASALTRTRLPVEQVRSIIFYRSTIMMRASV</sequence>
<evidence type="ECO:0000256" key="4">
    <source>
        <dbReference type="ARBA" id="ARBA00022989"/>
    </source>
</evidence>
<proteinExistence type="inferred from homology"/>
<dbReference type="InterPro" id="IPR037185">
    <property type="entry name" value="EmrE-like"/>
</dbReference>
<reference evidence="8" key="1">
    <citation type="journal article" date="2018" name="DNA Res.">
        <title>Multiple hybrid de novo genome assembly of finger millet, an orphan allotetraploid crop.</title>
        <authorList>
            <person name="Hatakeyama M."/>
            <person name="Aluri S."/>
            <person name="Balachadran M.T."/>
            <person name="Sivarajan S.R."/>
            <person name="Patrignani A."/>
            <person name="Gruter S."/>
            <person name="Poveda L."/>
            <person name="Shimizu-Inatsugi R."/>
            <person name="Baeten J."/>
            <person name="Francoijs K.J."/>
            <person name="Nataraja K.N."/>
            <person name="Reddy Y.A.N."/>
            <person name="Phadnis S."/>
            <person name="Ravikumar R.L."/>
            <person name="Schlapbach R."/>
            <person name="Sreeman S.M."/>
            <person name="Shimizu K.K."/>
        </authorList>
    </citation>
    <scope>NUCLEOTIDE SEQUENCE</scope>
</reference>
<gene>
    <name evidence="8" type="primary">gb11435</name>
    <name evidence="8" type="ORF">PR202_gb11435</name>
</gene>
<feature type="transmembrane region" description="Helical" evidence="6">
    <location>
        <begin position="66"/>
        <end position="86"/>
    </location>
</feature>
<protein>
    <recommendedName>
        <fullName evidence="6">WAT1-related protein</fullName>
    </recommendedName>
</protein>
<accession>A0AAV5EMM4</accession>
<comment type="subcellular location">
    <subcellularLocation>
        <location evidence="1 6">Membrane</location>
        <topology evidence="1 6">Multi-pass membrane protein</topology>
    </subcellularLocation>
</comment>
<comment type="caution">
    <text evidence="8">The sequence shown here is derived from an EMBL/GenBank/DDBJ whole genome shotgun (WGS) entry which is preliminary data.</text>
</comment>
<evidence type="ECO:0000313" key="9">
    <source>
        <dbReference type="Proteomes" id="UP001054889"/>
    </source>
</evidence>
<dbReference type="InterPro" id="IPR000620">
    <property type="entry name" value="EamA_dom"/>
</dbReference>
<dbReference type="GO" id="GO:0016020">
    <property type="term" value="C:membrane"/>
    <property type="evidence" value="ECO:0007669"/>
    <property type="project" value="UniProtKB-SubCell"/>
</dbReference>
<dbReference type="Pfam" id="PF00892">
    <property type="entry name" value="EamA"/>
    <property type="match status" value="1"/>
</dbReference>
<dbReference type="Proteomes" id="UP001054889">
    <property type="component" value="Unassembled WGS sequence"/>
</dbReference>
<keyword evidence="3 6" id="KW-0812">Transmembrane</keyword>
<evidence type="ECO:0000256" key="3">
    <source>
        <dbReference type="ARBA" id="ARBA00022692"/>
    </source>
</evidence>
<dbReference type="GO" id="GO:0022857">
    <property type="term" value="F:transmembrane transporter activity"/>
    <property type="evidence" value="ECO:0007669"/>
    <property type="project" value="InterPro"/>
</dbReference>
<evidence type="ECO:0000256" key="5">
    <source>
        <dbReference type="ARBA" id="ARBA00023136"/>
    </source>
</evidence>
<keyword evidence="5 6" id="KW-0472">Membrane</keyword>
<evidence type="ECO:0000256" key="1">
    <source>
        <dbReference type="ARBA" id="ARBA00004141"/>
    </source>
</evidence>
<keyword evidence="9" id="KW-1185">Reference proteome</keyword>
<comment type="similarity">
    <text evidence="2 6">Belongs to the drug/metabolite transporter (DMT) superfamily. Plant drug/metabolite exporter (P-DME) (TC 2.A.7.4) family.</text>
</comment>
<feature type="transmembrane region" description="Helical" evidence="6">
    <location>
        <begin position="92"/>
        <end position="111"/>
    </location>
</feature>
<evidence type="ECO:0000259" key="7">
    <source>
        <dbReference type="Pfam" id="PF00892"/>
    </source>
</evidence>